<evidence type="ECO:0000259" key="2">
    <source>
        <dbReference type="Pfam" id="PF00248"/>
    </source>
</evidence>
<dbReference type="Gene3D" id="3.20.20.100">
    <property type="entry name" value="NADP-dependent oxidoreductase domain"/>
    <property type="match status" value="1"/>
</dbReference>
<dbReference type="InterPro" id="IPR050523">
    <property type="entry name" value="AKR_Detox_Biosynth"/>
</dbReference>
<evidence type="ECO:0000256" key="1">
    <source>
        <dbReference type="ARBA" id="ARBA00023002"/>
    </source>
</evidence>
<gene>
    <name evidence="3" type="ORF">ACFOUW_00825</name>
</gene>
<dbReference type="Proteomes" id="UP001595699">
    <property type="component" value="Unassembled WGS sequence"/>
</dbReference>
<evidence type="ECO:0000313" key="3">
    <source>
        <dbReference type="EMBL" id="MFC3759369.1"/>
    </source>
</evidence>
<dbReference type="InterPro" id="IPR036812">
    <property type="entry name" value="NAD(P)_OxRdtase_dom_sf"/>
</dbReference>
<comment type="caution">
    <text evidence="3">The sequence shown here is derived from an EMBL/GenBank/DDBJ whole genome shotgun (WGS) entry which is preliminary data.</text>
</comment>
<evidence type="ECO:0000313" key="4">
    <source>
        <dbReference type="Proteomes" id="UP001595699"/>
    </source>
</evidence>
<dbReference type="InterPro" id="IPR023210">
    <property type="entry name" value="NADP_OxRdtase_dom"/>
</dbReference>
<dbReference type="CDD" id="cd19081">
    <property type="entry name" value="AKR_AKR9C1"/>
    <property type="match status" value="1"/>
</dbReference>
<dbReference type="RefSeq" id="WP_205122234.1">
    <property type="nucleotide sequence ID" value="NZ_JAFBCM010000001.1"/>
</dbReference>
<protein>
    <submittedName>
        <fullName evidence="3">Aldo/keto reductase</fullName>
    </submittedName>
</protein>
<reference evidence="4" key="1">
    <citation type="journal article" date="2019" name="Int. J. Syst. Evol. Microbiol.">
        <title>The Global Catalogue of Microorganisms (GCM) 10K type strain sequencing project: providing services to taxonomists for standard genome sequencing and annotation.</title>
        <authorList>
            <consortium name="The Broad Institute Genomics Platform"/>
            <consortium name="The Broad Institute Genome Sequencing Center for Infectious Disease"/>
            <person name="Wu L."/>
            <person name="Ma J."/>
        </authorList>
    </citation>
    <scope>NUCLEOTIDE SEQUENCE [LARGE SCALE GENOMIC DNA]</scope>
    <source>
        <strain evidence="4">CGMCC 4.7241</strain>
    </source>
</reference>
<dbReference type="PANTHER" id="PTHR43364">
    <property type="entry name" value="NADH-SPECIFIC METHYLGLYOXAL REDUCTASE-RELATED"/>
    <property type="match status" value="1"/>
</dbReference>
<feature type="domain" description="NADP-dependent oxidoreductase" evidence="2">
    <location>
        <begin position="15"/>
        <end position="310"/>
    </location>
</feature>
<keyword evidence="4" id="KW-1185">Reference proteome</keyword>
<dbReference type="PRINTS" id="PR00069">
    <property type="entry name" value="ALDKETRDTASE"/>
</dbReference>
<name>A0ABV7Y5P2_9ACTN</name>
<proteinExistence type="predicted"/>
<dbReference type="Pfam" id="PF00248">
    <property type="entry name" value="Aldo_ket_red"/>
    <property type="match status" value="1"/>
</dbReference>
<accession>A0ABV7Y5P2</accession>
<dbReference type="SUPFAM" id="SSF51430">
    <property type="entry name" value="NAD(P)-linked oxidoreductase"/>
    <property type="match status" value="1"/>
</dbReference>
<organism evidence="3 4">
    <name type="scientific">Tenggerimyces flavus</name>
    <dbReference type="NCBI Taxonomy" id="1708749"/>
    <lineage>
        <taxon>Bacteria</taxon>
        <taxon>Bacillati</taxon>
        <taxon>Actinomycetota</taxon>
        <taxon>Actinomycetes</taxon>
        <taxon>Propionibacteriales</taxon>
        <taxon>Nocardioidaceae</taxon>
        <taxon>Tenggerimyces</taxon>
    </lineage>
</organism>
<sequence>MDYRYLGRTGLEVSELCLGAMGFGGDSDEQTSHRILDEFVDAGGTFIDTADVYGFGESERILGSWLKTRDRDELVIATKVYGEAATGQPPQGAGRKHVMRSIDASLRRLGTDYVDLYQIHVFDDATTFEETLSTLDVLVRSGKVRFVGAANYAGWQLQKSVDVSRANGWEPFVSLQPLYNLLARSAEYELVPVCENEGLGLIPWSPLQGGWLSGKYRRGMSSPPSGTRVAASGSFDSMATEATWQVLDALHAVAAEAGKSPAQVALRWLLQQPAVTAPIFGARTPEHLRDNLGATGWSLTSEQLDRLTTASDQPLPYPYDLLRLPQFQRRG</sequence>
<dbReference type="EMBL" id="JBHRZH010000001">
    <property type="protein sequence ID" value="MFC3759369.1"/>
    <property type="molecule type" value="Genomic_DNA"/>
</dbReference>
<dbReference type="InterPro" id="IPR020471">
    <property type="entry name" value="AKR"/>
</dbReference>
<dbReference type="PANTHER" id="PTHR43364:SF4">
    <property type="entry name" value="NAD(P)-LINKED OXIDOREDUCTASE SUPERFAMILY PROTEIN"/>
    <property type="match status" value="1"/>
</dbReference>
<keyword evidence="1" id="KW-0560">Oxidoreductase</keyword>